<keyword evidence="8" id="KW-0325">Glycoprotein</keyword>
<reference evidence="12" key="2">
    <citation type="submission" date="2025-09" db="UniProtKB">
        <authorList>
            <consortium name="Ensembl"/>
        </authorList>
    </citation>
    <scope>IDENTIFICATION</scope>
</reference>
<dbReference type="InterPro" id="IPR007484">
    <property type="entry name" value="Peptidase_M28"/>
</dbReference>
<evidence type="ECO:0000259" key="11">
    <source>
        <dbReference type="Pfam" id="PF04389"/>
    </source>
</evidence>
<evidence type="ECO:0000256" key="10">
    <source>
        <dbReference type="SAM" id="SignalP"/>
    </source>
</evidence>
<evidence type="ECO:0000313" key="12">
    <source>
        <dbReference type="Ensembl" id="ENSPMGP00000008542.1"/>
    </source>
</evidence>
<evidence type="ECO:0000256" key="3">
    <source>
        <dbReference type="ARBA" id="ARBA00022692"/>
    </source>
</evidence>
<evidence type="ECO:0000256" key="8">
    <source>
        <dbReference type="ARBA" id="ARBA00023180"/>
    </source>
</evidence>
<dbReference type="GO" id="GO:0005789">
    <property type="term" value="C:endoplasmic reticulum membrane"/>
    <property type="evidence" value="ECO:0007669"/>
    <property type="project" value="UniProtKB-SubCell"/>
</dbReference>
<dbReference type="AlphaFoldDB" id="A0A3B3ZV13"/>
<feature type="chain" id="PRO_5017222758" description="BOS complex subunit NCLN" evidence="10">
    <location>
        <begin position="22"/>
        <end position="534"/>
    </location>
</feature>
<reference evidence="12" key="1">
    <citation type="submission" date="2025-08" db="UniProtKB">
        <authorList>
            <consortium name="Ensembl"/>
        </authorList>
    </citation>
    <scope>IDENTIFICATION</scope>
</reference>
<dbReference type="Pfam" id="PF04389">
    <property type="entry name" value="Peptidase_M28"/>
    <property type="match status" value="1"/>
</dbReference>
<dbReference type="Proteomes" id="UP000261520">
    <property type="component" value="Unplaced"/>
</dbReference>
<feature type="signal peptide" evidence="10">
    <location>
        <begin position="1"/>
        <end position="21"/>
    </location>
</feature>
<dbReference type="Ensembl" id="ENSPMGT00000009087.1">
    <property type="protein sequence ID" value="ENSPMGP00000008542.1"/>
    <property type="gene ID" value="ENSPMGG00000007067.1"/>
</dbReference>
<evidence type="ECO:0000313" key="13">
    <source>
        <dbReference type="Proteomes" id="UP000261520"/>
    </source>
</evidence>
<evidence type="ECO:0000256" key="9">
    <source>
        <dbReference type="ARBA" id="ARBA00034873"/>
    </source>
</evidence>
<evidence type="ECO:0000256" key="7">
    <source>
        <dbReference type="ARBA" id="ARBA00023136"/>
    </source>
</evidence>
<keyword evidence="7" id="KW-0472">Membrane</keyword>
<sequence length="534" mass="59925">MSWRLSVLLLLVSAALLEGSALPAVSSYEFTAFRMQQYNLGRHKYGCRGAFVVAEARTVDEPVLMRRCVVMKVSDFTVKNVLEAQKQKAAAILVLLPRNMSSVSPEDRQSFMEAEAHVLQKESLTPLYVTPEDEQLLFMYQELRQTVAFRTSSIFIRVLRSMVTSTAFQILVSNNSPIKPITETTVHALEGVLQGAGEDPPTIVVTATYDSYGLAPWLSFGADSNASGVTLLLELIRLFSKMYSSPRTRPHGGGKYNFIGTKRWIEENVDHAETSFLQQHVSFVLCLDTLGGGESLFAHVSRPPHPNTPLGAFTQILDEVISSRFPSLAFGVVHKKINLGESLVSWEHERFSLRRVPAFTLSRLEDPKDPSRGSVLDTRMRRSGVLVAEALGRFMFNLSHLGSPRDLQLFRGQLELHDSRMSSLLTALASVPRAAQLLDQDPNQVQVLDSLELEFRQYLRSVRRYSFTMDKREPEITFFDQMKQPIVMYRLKPAAFDLFLGGCIAVYLGLVYSAVQNFGLLYSRLKAAVRSKTQ</sequence>
<keyword evidence="4 10" id="KW-0732">Signal</keyword>
<name>A0A3B3ZV13_9GOBI</name>
<dbReference type="STRING" id="409849.ENSPMGP00000008542"/>
<protein>
    <recommendedName>
        <fullName evidence="9">BOS complex subunit NCLN</fullName>
    </recommendedName>
</protein>
<dbReference type="PANTHER" id="PTHR31826">
    <property type="entry name" value="NICALIN"/>
    <property type="match status" value="1"/>
</dbReference>
<dbReference type="Gene3D" id="3.40.630.10">
    <property type="entry name" value="Zn peptidases"/>
    <property type="match status" value="1"/>
</dbReference>
<keyword evidence="13" id="KW-1185">Reference proteome</keyword>
<keyword evidence="5" id="KW-0256">Endoplasmic reticulum</keyword>
<dbReference type="CDD" id="cd03882">
    <property type="entry name" value="M28_nicalin_like"/>
    <property type="match status" value="1"/>
</dbReference>
<keyword evidence="3" id="KW-0812">Transmembrane</keyword>
<organism evidence="12 13">
    <name type="scientific">Periophthalmus magnuspinnatus</name>
    <dbReference type="NCBI Taxonomy" id="409849"/>
    <lineage>
        <taxon>Eukaryota</taxon>
        <taxon>Metazoa</taxon>
        <taxon>Chordata</taxon>
        <taxon>Craniata</taxon>
        <taxon>Vertebrata</taxon>
        <taxon>Euteleostomi</taxon>
        <taxon>Actinopterygii</taxon>
        <taxon>Neopterygii</taxon>
        <taxon>Teleostei</taxon>
        <taxon>Neoteleostei</taxon>
        <taxon>Acanthomorphata</taxon>
        <taxon>Gobiaria</taxon>
        <taxon>Gobiiformes</taxon>
        <taxon>Gobioidei</taxon>
        <taxon>Gobiidae</taxon>
        <taxon>Oxudercinae</taxon>
        <taxon>Periophthalmus</taxon>
    </lineage>
</organism>
<comment type="subcellular location">
    <subcellularLocation>
        <location evidence="1">Endoplasmic reticulum membrane</location>
        <topology evidence="1">Single-pass membrane protein</topology>
    </subcellularLocation>
</comment>
<evidence type="ECO:0000256" key="1">
    <source>
        <dbReference type="ARBA" id="ARBA00004389"/>
    </source>
</evidence>
<keyword evidence="6" id="KW-1133">Transmembrane helix</keyword>
<evidence type="ECO:0000256" key="6">
    <source>
        <dbReference type="ARBA" id="ARBA00022989"/>
    </source>
</evidence>
<feature type="domain" description="Peptidase M28" evidence="11">
    <location>
        <begin position="194"/>
        <end position="246"/>
    </location>
</feature>
<dbReference type="GO" id="GO:0009966">
    <property type="term" value="P:regulation of signal transduction"/>
    <property type="evidence" value="ECO:0007669"/>
    <property type="project" value="InterPro"/>
</dbReference>
<dbReference type="InterPro" id="IPR016574">
    <property type="entry name" value="Nicalin"/>
</dbReference>
<dbReference type="SUPFAM" id="SSF53187">
    <property type="entry name" value="Zn-dependent exopeptidases"/>
    <property type="match status" value="1"/>
</dbReference>
<evidence type="ECO:0000256" key="4">
    <source>
        <dbReference type="ARBA" id="ARBA00022729"/>
    </source>
</evidence>
<evidence type="ECO:0000256" key="5">
    <source>
        <dbReference type="ARBA" id="ARBA00022824"/>
    </source>
</evidence>
<comment type="similarity">
    <text evidence="2">Belongs to the nicastrin family.</text>
</comment>
<evidence type="ECO:0000256" key="2">
    <source>
        <dbReference type="ARBA" id="ARBA00007717"/>
    </source>
</evidence>
<proteinExistence type="inferred from homology"/>
<accession>A0A3B3ZV13</accession>